<comment type="caution">
    <text evidence="1">The sequence shown here is derived from an EMBL/GenBank/DDBJ whole genome shotgun (WGS) entry which is preliminary data.</text>
</comment>
<accession>F9FKF5</accession>
<protein>
    <submittedName>
        <fullName evidence="1">Uncharacterized protein</fullName>
    </submittedName>
</protein>
<name>F9FKF5_FUSOF</name>
<evidence type="ECO:0000313" key="1">
    <source>
        <dbReference type="EMBL" id="EGU82602.1"/>
    </source>
</evidence>
<dbReference type="AlphaFoldDB" id="F9FKF5"/>
<dbReference type="EMBL" id="AFQF01002072">
    <property type="protein sequence ID" value="EGU82602.1"/>
    <property type="molecule type" value="Genomic_DNA"/>
</dbReference>
<sequence length="80" mass="8296">MKASQPISANIAYANQKCLDGAVAIAIVALETGDAVDLPSTAIAALAMAANTFSALMDLEILTKSVGIVLLLVPRRRARD</sequence>
<gene>
    <name evidence="1" type="ORF">FOXB_06884</name>
</gene>
<reference evidence="1" key="1">
    <citation type="journal article" date="2012" name="Mol. Plant Microbe Interact.">
        <title>A highly conserved effector in Fusarium oxysporum is required for full virulence on Arabidopsis.</title>
        <authorList>
            <person name="Thatcher L.F."/>
            <person name="Gardiner D.M."/>
            <person name="Kazan K."/>
            <person name="Manners J."/>
        </authorList>
    </citation>
    <scope>NUCLEOTIDE SEQUENCE [LARGE SCALE GENOMIC DNA]</scope>
    <source>
        <strain evidence="1">Fo5176</strain>
    </source>
</reference>
<proteinExistence type="predicted"/>
<organism evidence="1">
    <name type="scientific">Fusarium oxysporum (strain Fo5176)</name>
    <name type="common">Fusarium vascular wilt</name>
    <dbReference type="NCBI Taxonomy" id="660025"/>
    <lineage>
        <taxon>Eukaryota</taxon>
        <taxon>Fungi</taxon>
        <taxon>Dikarya</taxon>
        <taxon>Ascomycota</taxon>
        <taxon>Pezizomycotina</taxon>
        <taxon>Sordariomycetes</taxon>
        <taxon>Hypocreomycetidae</taxon>
        <taxon>Hypocreales</taxon>
        <taxon>Nectriaceae</taxon>
        <taxon>Fusarium</taxon>
        <taxon>Fusarium oxysporum species complex</taxon>
    </lineage>
</organism>